<evidence type="ECO:0000256" key="5">
    <source>
        <dbReference type="ARBA" id="ARBA00022801"/>
    </source>
</evidence>
<dbReference type="GO" id="GO:0004521">
    <property type="term" value="F:RNA endonuclease activity"/>
    <property type="evidence" value="ECO:0007669"/>
    <property type="project" value="UniProtKB-UniRule"/>
</dbReference>
<dbReference type="eggNOG" id="COG0595">
    <property type="taxonomic scope" value="Bacteria"/>
</dbReference>
<dbReference type="Pfam" id="PF00753">
    <property type="entry name" value="Lactamase_B"/>
    <property type="match status" value="1"/>
</dbReference>
<dbReference type="PROSITE" id="PS01292">
    <property type="entry name" value="UPF0036"/>
    <property type="match status" value="1"/>
</dbReference>
<keyword evidence="9" id="KW-0698">rRNA processing</keyword>
<keyword evidence="1 9" id="KW-0963">Cytoplasm</keyword>
<dbReference type="PANTHER" id="PTHR43694:SF1">
    <property type="entry name" value="RIBONUCLEASE J"/>
    <property type="match status" value="1"/>
</dbReference>
<dbReference type="InterPro" id="IPR004613">
    <property type="entry name" value="RNase_J"/>
</dbReference>
<comment type="subcellular location">
    <subcellularLocation>
        <location evidence="9">Cytoplasm</location>
    </subcellularLocation>
</comment>
<feature type="binding site" evidence="12">
    <location>
        <position position="118"/>
    </location>
    <ligand>
        <name>Zn(2+)</name>
        <dbReference type="ChEBI" id="CHEBI:29105"/>
        <label>1</label>
        <note>catalytic</note>
    </ligand>
</feature>
<dbReference type="Gene3D" id="3.60.15.10">
    <property type="entry name" value="Ribonuclease Z/Hydroxyacylglutathione hydrolase-like"/>
    <property type="match status" value="1"/>
</dbReference>
<protein>
    <recommendedName>
        <fullName evidence="9">Ribonuclease J</fullName>
        <shortName evidence="9">RNase J</shortName>
        <ecNumber evidence="9">3.1.-.-</ecNumber>
    </recommendedName>
</protein>
<dbReference type="GO" id="GO:0008270">
    <property type="term" value="F:zinc ion binding"/>
    <property type="evidence" value="ECO:0007669"/>
    <property type="project" value="InterPro"/>
</dbReference>
<keyword evidence="16" id="KW-1185">Reference proteome</keyword>
<evidence type="ECO:0000313" key="15">
    <source>
        <dbReference type="EMBL" id="ADO83490.1"/>
    </source>
</evidence>
<organism evidence="15 16">
    <name type="scientific">Ilyobacter polytropus (strain ATCC 51220 / DSM 2926 / LMG 16218 / CuHBu1)</name>
    <dbReference type="NCBI Taxonomy" id="572544"/>
    <lineage>
        <taxon>Bacteria</taxon>
        <taxon>Fusobacteriati</taxon>
        <taxon>Fusobacteriota</taxon>
        <taxon>Fusobacteriia</taxon>
        <taxon>Fusobacteriales</taxon>
        <taxon>Fusobacteriaceae</taxon>
        <taxon>Ilyobacter</taxon>
    </lineage>
</organism>
<keyword evidence="2 9" id="KW-0540">Nuclease</keyword>
<feature type="binding site" evidence="12">
    <location>
        <position position="95"/>
    </location>
    <ligand>
        <name>Ca(2+)</name>
        <dbReference type="ChEBI" id="CHEBI:29108"/>
    </ligand>
</feature>
<evidence type="ECO:0000256" key="12">
    <source>
        <dbReference type="PIRSR" id="PIRSR004803-3"/>
    </source>
</evidence>
<feature type="binding site" evidence="12">
    <location>
        <position position="212"/>
    </location>
    <ligand>
        <name>Zn(2+)</name>
        <dbReference type="ChEBI" id="CHEBI:29105"/>
        <label>1</label>
        <note>catalytic</note>
    </ligand>
</feature>
<dbReference type="InterPro" id="IPR042173">
    <property type="entry name" value="RNase_J_2"/>
</dbReference>
<evidence type="ECO:0000256" key="1">
    <source>
        <dbReference type="ARBA" id="ARBA00022490"/>
    </source>
</evidence>
<dbReference type="Proteomes" id="UP000006875">
    <property type="component" value="Chromosome"/>
</dbReference>
<dbReference type="InterPro" id="IPR055132">
    <property type="entry name" value="RNase_J_b_CASP"/>
</dbReference>
<feature type="binding site" evidence="12">
    <location>
        <position position="93"/>
    </location>
    <ligand>
        <name>Ca(2+)</name>
        <dbReference type="ChEBI" id="CHEBI:29108"/>
    </ligand>
</feature>
<evidence type="ECO:0000256" key="7">
    <source>
        <dbReference type="ARBA" id="ARBA00022839"/>
    </source>
</evidence>
<keyword evidence="6 12" id="KW-0862">Zinc</keyword>
<dbReference type="SUPFAM" id="SSF56281">
    <property type="entry name" value="Metallo-hydrolase/oxidoreductase"/>
    <property type="match status" value="1"/>
</dbReference>
<dbReference type="HOGENOM" id="CLU_008727_3_1_0"/>
<keyword evidence="3 12" id="KW-0479">Metal-binding</keyword>
<evidence type="ECO:0000256" key="6">
    <source>
        <dbReference type="ARBA" id="ARBA00022833"/>
    </source>
</evidence>
<keyword evidence="5 9" id="KW-0378">Hydrolase</keyword>
<dbReference type="EC" id="3.1.-.-" evidence="9"/>
<feature type="binding site" evidence="12">
    <location>
        <position position="439"/>
    </location>
    <ligand>
        <name>Zn(2+)</name>
        <dbReference type="ChEBI" id="CHEBI:29105"/>
        <label>1</label>
        <note>catalytic</note>
    </ligand>
</feature>
<gene>
    <name evidence="9" type="primary">rnj</name>
    <name evidence="15" type="ordered locus">Ilyop_1719</name>
</gene>
<evidence type="ECO:0000256" key="13">
    <source>
        <dbReference type="SAM" id="MobiDB-lite"/>
    </source>
</evidence>
<dbReference type="InterPro" id="IPR001587">
    <property type="entry name" value="RNase_J_CS"/>
</dbReference>
<dbReference type="Gene3D" id="3.40.50.10710">
    <property type="entry name" value="Metallo-hydrolase/oxidoreductase"/>
    <property type="match status" value="1"/>
</dbReference>
<dbReference type="Pfam" id="PF17770">
    <property type="entry name" value="RNase_J_C"/>
    <property type="match status" value="1"/>
</dbReference>
<dbReference type="InterPro" id="IPR001279">
    <property type="entry name" value="Metallo-B-lactamas"/>
</dbReference>
<keyword evidence="8 9" id="KW-0694">RNA-binding</keyword>
<dbReference type="InterPro" id="IPR011108">
    <property type="entry name" value="RMMBL"/>
</dbReference>
<dbReference type="GO" id="GO:0004534">
    <property type="term" value="F:5'-3' RNA exonuclease activity"/>
    <property type="evidence" value="ECO:0007669"/>
    <property type="project" value="UniProtKB-UniRule"/>
</dbReference>
<evidence type="ECO:0000256" key="3">
    <source>
        <dbReference type="ARBA" id="ARBA00022723"/>
    </source>
</evidence>
<dbReference type="CDD" id="cd07714">
    <property type="entry name" value="RNaseJ_MBL-fold"/>
    <property type="match status" value="1"/>
</dbReference>
<dbReference type="GO" id="GO:0005737">
    <property type="term" value="C:cytoplasm"/>
    <property type="evidence" value="ECO:0007669"/>
    <property type="project" value="UniProtKB-SubCell"/>
</dbReference>
<feature type="binding site" evidence="9 11">
    <location>
        <begin position="413"/>
        <end position="417"/>
    </location>
    <ligand>
        <name>substrate</name>
    </ligand>
</feature>
<dbReference type="STRING" id="572544.Ilyop_1719"/>
<keyword evidence="7 9" id="KW-0269">Exonuclease</keyword>
<reference evidence="15 16" key="1">
    <citation type="journal article" date="2010" name="Stand. Genomic Sci.">
        <title>Complete genome sequence of Ilyobacter polytropus type strain (CuHbu1).</title>
        <authorList>
            <person name="Sikorski J."/>
            <person name="Chertkov O."/>
            <person name="Lapidus A."/>
            <person name="Nolan M."/>
            <person name="Lucas S."/>
            <person name="Del Rio T.G."/>
            <person name="Tice H."/>
            <person name="Cheng J.F."/>
            <person name="Tapia R."/>
            <person name="Han C."/>
            <person name="Goodwin L."/>
            <person name="Pitluck S."/>
            <person name="Liolios K."/>
            <person name="Ivanova N."/>
            <person name="Mavromatis K."/>
            <person name="Mikhailova N."/>
            <person name="Pati A."/>
            <person name="Chen A."/>
            <person name="Palaniappan K."/>
            <person name="Land M."/>
            <person name="Hauser L."/>
            <person name="Chang Y.J."/>
            <person name="Jeffries C.D."/>
            <person name="Brambilla E."/>
            <person name="Yasawong M."/>
            <person name="Rohde M."/>
            <person name="Pukall R."/>
            <person name="Spring S."/>
            <person name="Goker M."/>
            <person name="Woyke T."/>
            <person name="Bristow J."/>
            <person name="Eisen J.A."/>
            <person name="Markowitz V."/>
            <person name="Hugenholtz P."/>
            <person name="Kyrpides N.C."/>
            <person name="Klenk H.P."/>
        </authorList>
    </citation>
    <scope>NUCLEOTIDE SEQUENCE [LARGE SCALE GENOMIC DNA]</scope>
    <source>
        <strain evidence="16">ATCC 51220 / DSM 2926 / LMG 16218 / CuHBu1</strain>
    </source>
</reference>
<dbReference type="RefSeq" id="WP_013388157.1">
    <property type="nucleotide sequence ID" value="NC_014632.1"/>
</dbReference>
<evidence type="ECO:0000313" key="16">
    <source>
        <dbReference type="Proteomes" id="UP000006875"/>
    </source>
</evidence>
<keyword evidence="12" id="KW-0106">Calcium</keyword>
<dbReference type="OrthoDB" id="9758375at2"/>
<evidence type="ECO:0000256" key="2">
    <source>
        <dbReference type="ARBA" id="ARBA00022722"/>
    </source>
</evidence>
<dbReference type="EMBL" id="CP002281">
    <property type="protein sequence ID" value="ADO83490.1"/>
    <property type="molecule type" value="Genomic_DNA"/>
</dbReference>
<comment type="cofactor">
    <cofactor evidence="12">
        <name>Ca(2+)</name>
        <dbReference type="ChEBI" id="CHEBI:29108"/>
    </cofactor>
    <text evidence="12">Binds 1 Ca(2+) cation per subunit. Seen in 1 crystal structure, it is not clear if it is physiologically important.</text>
</comment>
<evidence type="ECO:0000256" key="8">
    <source>
        <dbReference type="ARBA" id="ARBA00022884"/>
    </source>
</evidence>
<evidence type="ECO:0000256" key="10">
    <source>
        <dbReference type="PIRSR" id="PIRSR004803-1"/>
    </source>
</evidence>
<dbReference type="GO" id="GO:0003723">
    <property type="term" value="F:RNA binding"/>
    <property type="evidence" value="ECO:0007669"/>
    <property type="project" value="UniProtKB-UniRule"/>
</dbReference>
<comment type="similarity">
    <text evidence="9">Belongs to the metallo-beta-lactamase superfamily. RNA-metabolizing metallo-beta-lactamase-like family. Bacterial RNase J subfamily.</text>
</comment>
<dbReference type="Pfam" id="PF22505">
    <property type="entry name" value="RNase_J_b_CASP"/>
    <property type="match status" value="1"/>
</dbReference>
<dbReference type="PANTHER" id="PTHR43694">
    <property type="entry name" value="RIBONUCLEASE J"/>
    <property type="match status" value="1"/>
</dbReference>
<feature type="binding site" evidence="12">
    <location>
        <position position="120"/>
    </location>
    <ligand>
        <name>Zn(2+)</name>
        <dbReference type="ChEBI" id="CHEBI:29105"/>
        <label>1</label>
        <note>catalytic</note>
    </ligand>
</feature>
<feature type="region of interest" description="Disordered" evidence="13">
    <location>
        <begin position="1"/>
        <end position="32"/>
    </location>
</feature>
<evidence type="ECO:0000259" key="14">
    <source>
        <dbReference type="SMART" id="SM00849"/>
    </source>
</evidence>
<evidence type="ECO:0000256" key="4">
    <source>
        <dbReference type="ARBA" id="ARBA00022759"/>
    </source>
</evidence>
<dbReference type="PIRSF" id="PIRSF004803">
    <property type="entry name" value="RnjA"/>
    <property type="match status" value="1"/>
</dbReference>
<dbReference type="GO" id="GO:0006364">
    <property type="term" value="P:rRNA processing"/>
    <property type="evidence" value="ECO:0007669"/>
    <property type="project" value="UniProtKB-UniRule"/>
</dbReference>
<comment type="function">
    <text evidence="9">An RNase that has 5'-3' exonuclease and possibly endonuclease activity. Involved in maturation of rRNA and in some organisms also mRNA maturation and/or decay.</text>
</comment>
<dbReference type="NCBIfam" id="TIGR00649">
    <property type="entry name" value="MG423"/>
    <property type="match status" value="1"/>
</dbReference>
<dbReference type="InterPro" id="IPR030854">
    <property type="entry name" value="RNase_J_bac"/>
</dbReference>
<feature type="active site" description="Proton acceptor" evidence="10">
    <location>
        <position position="417"/>
    </location>
</feature>
<dbReference type="SMART" id="SM00849">
    <property type="entry name" value="Lactamase_B"/>
    <property type="match status" value="1"/>
</dbReference>
<sequence length="604" mass="66673">MSIKNQQKEVHGKGPAVRREKNTDIKKPKTEEVSAVKVVDSSEVVKAKKEEKMYVIPLGGLDEVGKNMTLVQYRDEIIILDAGLTFPDDELLGIDLVIPDFSYIESNKNKIKGLFITHGHEDHIGGIPYLYNKIDKSVPMYGGKLTLALAKSKFDNPGFSKVLPKMKEIKGRSKIKVGKYFTVEFIKVTHSIADAYALAITTPAGVIVHTGDFKIDLTPVDGVGVDFSRLAQLGDQGVDLLLSDSTNSEVEGFTPSEKSVGEAFRQEFEKAKGRIIAASFASHIHRLQQIIDVAHQYKRKIAIDGRSMVRVFEIASKLGYLKIPEGLMVSLHEVGKLKEDKVVILCTGTQGEPLAALSRIAKDMHKHIKLRKGDTVIISATPIPGNERAVYNNINNLLKHDAEVVFRKIAGIHVSGHASKDEQKLMLNLIKPRHFMPVHGEYKMLKAHKQTAIETGVVEKKILIAVNGSKIEVTKSYAKIAGKVSAGAILVDGLGVGDIGNIVLRDRQQLGQDGVVIVVLTISKETGMILAGPDIVTRGFVYSRESEKMINEAALCIKEKLKSYEEKKITEWAALKTVTKDVASKYFYDKIQRNPVILPIIMEV</sequence>
<dbReference type="Pfam" id="PF07521">
    <property type="entry name" value="RMMBL"/>
    <property type="match status" value="1"/>
</dbReference>
<dbReference type="InterPro" id="IPR036866">
    <property type="entry name" value="RibonucZ/Hydroxyglut_hydro"/>
</dbReference>
<dbReference type="Gene3D" id="3.10.20.580">
    <property type="match status" value="1"/>
</dbReference>
<accession>E3HA85</accession>
<feature type="domain" description="Metallo-beta-lactamase" evidence="14">
    <location>
        <begin position="65"/>
        <end position="264"/>
    </location>
</feature>
<feature type="binding site" evidence="12">
    <location>
        <position position="122"/>
    </location>
    <ligand>
        <name>Zn(2+)</name>
        <dbReference type="ChEBI" id="CHEBI:29105"/>
        <label>1</label>
        <note>catalytic</note>
    </ligand>
</feature>
<dbReference type="KEGG" id="ipo:Ilyop_1719"/>
<evidence type="ECO:0000256" key="11">
    <source>
        <dbReference type="PIRSR" id="PIRSR004803-2"/>
    </source>
</evidence>
<dbReference type="HAMAP" id="MF_01491">
    <property type="entry name" value="RNase_J_bact"/>
    <property type="match status" value="1"/>
</dbReference>
<proteinExistence type="inferred from homology"/>
<feature type="binding site" evidence="12">
    <location>
        <position position="492"/>
    </location>
    <ligand>
        <name>Ca(2+)</name>
        <dbReference type="ChEBI" id="CHEBI:29108"/>
    </ligand>
</feature>
<comment type="subunit">
    <text evidence="9">Homodimer, may be a subunit of the RNA degradosome.</text>
</comment>
<feature type="binding site" evidence="11">
    <location>
        <begin position="281"/>
        <end position="283"/>
    </location>
    <ligand>
        <name>substrate</name>
    </ligand>
</feature>
<evidence type="ECO:0000256" key="9">
    <source>
        <dbReference type="HAMAP-Rule" id="MF_01491"/>
    </source>
</evidence>
<feature type="binding site" evidence="12">
    <location>
        <position position="190"/>
    </location>
    <ligand>
        <name>Zn(2+)</name>
        <dbReference type="ChEBI" id="CHEBI:29105"/>
        <label>1</label>
        <note>catalytic</note>
    </ligand>
</feature>
<name>E3HA85_ILYPC</name>
<dbReference type="AlphaFoldDB" id="E3HA85"/>
<keyword evidence="4 9" id="KW-0255">Endonuclease</keyword>
<feature type="active site" description="Proton donor" evidence="10">
    <location>
        <position position="244"/>
    </location>
</feature>
<feature type="binding site" evidence="12">
    <location>
        <position position="123"/>
    </location>
    <ligand>
        <name>Zn(2+)</name>
        <dbReference type="ChEBI" id="CHEBI:29105"/>
        <label>1</label>
        <note>catalytic</note>
    </ligand>
</feature>
<comment type="cofactor">
    <cofactor evidence="12">
        <name>Zn(2+)</name>
        <dbReference type="ChEBI" id="CHEBI:29105"/>
    </cofactor>
    <text evidence="12">Binds 2 Zn(2+) ions per subunit. It is not clear if Zn(2+) or Mg(2+) is physiologically important.</text>
</comment>
<dbReference type="InterPro" id="IPR041636">
    <property type="entry name" value="RNase_J_C"/>
</dbReference>